<accession>A0A1H7SWL4</accession>
<dbReference type="Proteomes" id="UP000198916">
    <property type="component" value="Unassembled WGS sequence"/>
</dbReference>
<dbReference type="EMBL" id="FNZR01000009">
    <property type="protein sequence ID" value="SEL76324.1"/>
    <property type="molecule type" value="Genomic_DNA"/>
</dbReference>
<proteinExistence type="predicted"/>
<name>A0A1H7SWL4_9SPHI</name>
<dbReference type="AlphaFoldDB" id="A0A1H7SWL4"/>
<dbReference type="STRING" id="332977.SAMN05421740_109216"/>
<organism evidence="1 2">
    <name type="scientific">Parapedobacter koreensis</name>
    <dbReference type="NCBI Taxonomy" id="332977"/>
    <lineage>
        <taxon>Bacteria</taxon>
        <taxon>Pseudomonadati</taxon>
        <taxon>Bacteroidota</taxon>
        <taxon>Sphingobacteriia</taxon>
        <taxon>Sphingobacteriales</taxon>
        <taxon>Sphingobacteriaceae</taxon>
        <taxon>Parapedobacter</taxon>
    </lineage>
</organism>
<evidence type="ECO:0000313" key="2">
    <source>
        <dbReference type="Proteomes" id="UP000198916"/>
    </source>
</evidence>
<evidence type="ECO:0000313" key="1">
    <source>
        <dbReference type="EMBL" id="SEL76324.1"/>
    </source>
</evidence>
<sequence>MTIQAMGCIMLILTTTADLWAQTGRTNRAHLGIIYPLSTNGRTAPTDTNNFSLHLIAGVSQQENACFIAGIAGIVKGGAYGPVISGVSNHLAHASGVQVAGVLNHIKDSAQGVQIAGLANVTGNAKGIQVAGLVNRADDATTQLAGLINIAKKVTGVQMAGLINVAEKSDYPIGVLNFIKEGELQLGLTVDEEGTTLLALRSGGRVLYGILGVGYNFRHEEARYMLEGGLGAHLISVNAFRLNAELASAVMTGFEDGVYGKQSFRALANYRIIPGMELFAGPTFNHLTFKTDQPAIRNNRYLWKYEGSDYFNGFFIGGIVGLQIAL</sequence>
<protein>
    <submittedName>
        <fullName evidence="1">Uncharacterized protein</fullName>
    </submittedName>
</protein>
<gene>
    <name evidence="1" type="ORF">SAMN05421740_109216</name>
</gene>
<keyword evidence="2" id="KW-1185">Reference proteome</keyword>
<reference evidence="2" key="1">
    <citation type="submission" date="2016-10" db="EMBL/GenBank/DDBJ databases">
        <authorList>
            <person name="Varghese N."/>
            <person name="Submissions S."/>
        </authorList>
    </citation>
    <scope>NUCLEOTIDE SEQUENCE [LARGE SCALE GENOMIC DNA]</scope>
    <source>
        <strain evidence="2">Jip14</strain>
    </source>
</reference>